<accession>A0AAD7NI75</accession>
<name>A0AAD7NI75_9AGAR</name>
<sequence length="368" mass="40847">MHLPEELVCAILAKLFYKNPPFSTPDYTSLSACSLVNSMWTGPAQTLLFKRITLEKAPAFAQLVFSTRNTILLTHVRTLAIALSANTLDSDNSVCQVSTLISILEHCPRLYELSVSARALFSLGSELTSSIAATTAFAIRALRLMECSVQSPILYELLTIFPRVQFLTLGVEIAASPPTWTLTAQLYELTLHRTPSSDVLVWLLSSSGTSLRVLELRDLPSARTQSDLGPCCPHIQSLRLMRYDAYTAAILRRCTNLIELVLLNVPPLVSLPALPPSLEHFALLIQTYTASVDLQPVIVAVDTLPRLRILSFIGDGQLEQIPRLRAACDAKGIAMWTTLHKFWINDDPVIASHFPRRRQSVSNFYLMN</sequence>
<gene>
    <name evidence="1" type="ORF">DFH07DRAFT_1020457</name>
</gene>
<keyword evidence="2" id="KW-1185">Reference proteome</keyword>
<dbReference type="AlphaFoldDB" id="A0AAD7NI75"/>
<proteinExistence type="predicted"/>
<dbReference type="SUPFAM" id="SSF52047">
    <property type="entry name" value="RNI-like"/>
    <property type="match status" value="1"/>
</dbReference>
<protein>
    <recommendedName>
        <fullName evidence="3">F-box domain-containing protein</fullName>
    </recommendedName>
</protein>
<evidence type="ECO:0000313" key="1">
    <source>
        <dbReference type="EMBL" id="KAJ7761505.1"/>
    </source>
</evidence>
<evidence type="ECO:0000313" key="2">
    <source>
        <dbReference type="Proteomes" id="UP001215280"/>
    </source>
</evidence>
<dbReference type="InterPro" id="IPR032675">
    <property type="entry name" value="LRR_dom_sf"/>
</dbReference>
<dbReference type="Proteomes" id="UP001215280">
    <property type="component" value="Unassembled WGS sequence"/>
</dbReference>
<evidence type="ECO:0008006" key="3">
    <source>
        <dbReference type="Google" id="ProtNLM"/>
    </source>
</evidence>
<reference evidence="1" key="1">
    <citation type="submission" date="2023-03" db="EMBL/GenBank/DDBJ databases">
        <title>Massive genome expansion in bonnet fungi (Mycena s.s.) driven by repeated elements and novel gene families across ecological guilds.</title>
        <authorList>
            <consortium name="Lawrence Berkeley National Laboratory"/>
            <person name="Harder C.B."/>
            <person name="Miyauchi S."/>
            <person name="Viragh M."/>
            <person name="Kuo A."/>
            <person name="Thoen E."/>
            <person name="Andreopoulos B."/>
            <person name="Lu D."/>
            <person name="Skrede I."/>
            <person name="Drula E."/>
            <person name="Henrissat B."/>
            <person name="Morin E."/>
            <person name="Kohler A."/>
            <person name="Barry K."/>
            <person name="LaButti K."/>
            <person name="Morin E."/>
            <person name="Salamov A."/>
            <person name="Lipzen A."/>
            <person name="Mereny Z."/>
            <person name="Hegedus B."/>
            <person name="Baldrian P."/>
            <person name="Stursova M."/>
            <person name="Weitz H."/>
            <person name="Taylor A."/>
            <person name="Grigoriev I.V."/>
            <person name="Nagy L.G."/>
            <person name="Martin F."/>
            <person name="Kauserud H."/>
        </authorList>
    </citation>
    <scope>NUCLEOTIDE SEQUENCE</scope>
    <source>
        <strain evidence="1">CBHHK188m</strain>
    </source>
</reference>
<comment type="caution">
    <text evidence="1">The sequence shown here is derived from an EMBL/GenBank/DDBJ whole genome shotgun (WGS) entry which is preliminary data.</text>
</comment>
<dbReference type="Gene3D" id="3.80.10.10">
    <property type="entry name" value="Ribonuclease Inhibitor"/>
    <property type="match status" value="1"/>
</dbReference>
<dbReference type="EMBL" id="JARJLG010000045">
    <property type="protein sequence ID" value="KAJ7761505.1"/>
    <property type="molecule type" value="Genomic_DNA"/>
</dbReference>
<organism evidence="1 2">
    <name type="scientific">Mycena maculata</name>
    <dbReference type="NCBI Taxonomy" id="230809"/>
    <lineage>
        <taxon>Eukaryota</taxon>
        <taxon>Fungi</taxon>
        <taxon>Dikarya</taxon>
        <taxon>Basidiomycota</taxon>
        <taxon>Agaricomycotina</taxon>
        <taxon>Agaricomycetes</taxon>
        <taxon>Agaricomycetidae</taxon>
        <taxon>Agaricales</taxon>
        <taxon>Marasmiineae</taxon>
        <taxon>Mycenaceae</taxon>
        <taxon>Mycena</taxon>
    </lineage>
</organism>